<dbReference type="GO" id="GO:0016887">
    <property type="term" value="F:ATP hydrolysis activity"/>
    <property type="evidence" value="ECO:0007669"/>
    <property type="project" value="InterPro"/>
</dbReference>
<proteinExistence type="inferred from homology"/>
<dbReference type="InterPro" id="IPR050763">
    <property type="entry name" value="ABC_transporter_ATP-binding"/>
</dbReference>
<protein>
    <submittedName>
        <fullName evidence="6">ABC transporter ATP-binding protein</fullName>
    </submittedName>
</protein>
<keyword evidence="2" id="KW-0813">Transport</keyword>
<evidence type="ECO:0000256" key="4">
    <source>
        <dbReference type="ARBA" id="ARBA00022840"/>
    </source>
</evidence>
<reference evidence="6" key="1">
    <citation type="submission" date="2024-06" db="EMBL/GenBank/DDBJ databases">
        <authorList>
            <person name="Fan A."/>
            <person name="Zhang F.Y."/>
            <person name="Zhang L."/>
        </authorList>
    </citation>
    <scope>NUCLEOTIDE SEQUENCE</scope>
    <source>
        <strain evidence="6">Y61</strain>
    </source>
</reference>
<keyword evidence="4 6" id="KW-0067">ATP-binding</keyword>
<dbReference type="CDD" id="cd03230">
    <property type="entry name" value="ABC_DR_subfamily_A"/>
    <property type="match status" value="1"/>
</dbReference>
<keyword evidence="3" id="KW-0547">Nucleotide-binding</keyword>
<evidence type="ECO:0000256" key="2">
    <source>
        <dbReference type="ARBA" id="ARBA00022448"/>
    </source>
</evidence>
<feature type="domain" description="ABC transporter" evidence="5">
    <location>
        <begin position="5"/>
        <end position="231"/>
    </location>
</feature>
<dbReference type="SMART" id="SM00382">
    <property type="entry name" value="AAA"/>
    <property type="match status" value="1"/>
</dbReference>
<dbReference type="Pfam" id="PF00005">
    <property type="entry name" value="ABC_tran"/>
    <property type="match status" value="1"/>
</dbReference>
<sequence>MKSVIELNHISKYFGKFAAVKNVSFQVHEGEFFGFIGPNGAGKSTTMNMILNFIKTSEGSVRVFGQPMPAANRLVKKRIGYAPSDVRFYPQLRVHDLIRYTLDFHHLAEDRQELDRYCDLFQVDLNKKFGELSLGNKKKVAVICALIHHPELLILDEPTNGLDPLIHSRLFRLLKEKQKAGVTVFLSSHNLKEVEDYCTKIAFIKAGHLIGVEDLTQMNKKIKIITLKGDRLPVDEMKAIGAELIKKEGHEAHFIYEKGLDRLFATLAALSVNLDDVTVTNRDLEEQFMSMYENQEAERV</sequence>
<dbReference type="PANTHER" id="PTHR42711:SF5">
    <property type="entry name" value="ABC TRANSPORTER ATP-BINDING PROTEIN NATA"/>
    <property type="match status" value="1"/>
</dbReference>
<gene>
    <name evidence="6" type="ORF">ABNN70_01155</name>
</gene>
<dbReference type="PROSITE" id="PS00211">
    <property type="entry name" value="ABC_TRANSPORTER_1"/>
    <property type="match status" value="1"/>
</dbReference>
<dbReference type="Gene3D" id="3.40.50.300">
    <property type="entry name" value="P-loop containing nucleotide triphosphate hydrolases"/>
    <property type="match status" value="1"/>
</dbReference>
<dbReference type="PANTHER" id="PTHR42711">
    <property type="entry name" value="ABC TRANSPORTER ATP-BINDING PROTEIN"/>
    <property type="match status" value="1"/>
</dbReference>
<evidence type="ECO:0000313" key="6">
    <source>
        <dbReference type="EMBL" id="XCJ17188.1"/>
    </source>
</evidence>
<dbReference type="EMBL" id="CP159510">
    <property type="protein sequence ID" value="XCJ17188.1"/>
    <property type="molecule type" value="Genomic_DNA"/>
</dbReference>
<accession>A0AAU8IG64</accession>
<evidence type="ECO:0000256" key="1">
    <source>
        <dbReference type="ARBA" id="ARBA00005417"/>
    </source>
</evidence>
<name>A0AAU8IG64_9BACL</name>
<dbReference type="GO" id="GO:0005524">
    <property type="term" value="F:ATP binding"/>
    <property type="evidence" value="ECO:0007669"/>
    <property type="project" value="UniProtKB-KW"/>
</dbReference>
<dbReference type="InterPro" id="IPR027417">
    <property type="entry name" value="P-loop_NTPase"/>
</dbReference>
<dbReference type="PROSITE" id="PS50893">
    <property type="entry name" value="ABC_TRANSPORTER_2"/>
    <property type="match status" value="1"/>
</dbReference>
<dbReference type="InterPro" id="IPR003439">
    <property type="entry name" value="ABC_transporter-like_ATP-bd"/>
</dbReference>
<evidence type="ECO:0000259" key="5">
    <source>
        <dbReference type="PROSITE" id="PS50893"/>
    </source>
</evidence>
<dbReference type="InterPro" id="IPR003593">
    <property type="entry name" value="AAA+_ATPase"/>
</dbReference>
<dbReference type="InterPro" id="IPR017871">
    <property type="entry name" value="ABC_transporter-like_CS"/>
</dbReference>
<dbReference type="SUPFAM" id="SSF52540">
    <property type="entry name" value="P-loop containing nucleoside triphosphate hydrolases"/>
    <property type="match status" value="1"/>
</dbReference>
<dbReference type="AlphaFoldDB" id="A0AAU8IG64"/>
<evidence type="ECO:0000256" key="3">
    <source>
        <dbReference type="ARBA" id="ARBA00022741"/>
    </source>
</evidence>
<comment type="similarity">
    <text evidence="1">Belongs to the ABC transporter superfamily.</text>
</comment>
<organism evidence="6">
    <name type="scientific">Sporolactobacillus sp. Y61</name>
    <dbReference type="NCBI Taxonomy" id="3160863"/>
    <lineage>
        <taxon>Bacteria</taxon>
        <taxon>Bacillati</taxon>
        <taxon>Bacillota</taxon>
        <taxon>Bacilli</taxon>
        <taxon>Bacillales</taxon>
        <taxon>Sporolactobacillaceae</taxon>
        <taxon>Sporolactobacillus</taxon>
    </lineage>
</organism>
<dbReference type="RefSeq" id="WP_353948486.1">
    <property type="nucleotide sequence ID" value="NZ_CP159510.1"/>
</dbReference>